<evidence type="ECO:0000313" key="3">
    <source>
        <dbReference type="Proteomes" id="UP000264006"/>
    </source>
</evidence>
<dbReference type="Proteomes" id="UP000264006">
    <property type="component" value="Plasmid pEDY32-46I"/>
</dbReference>
<evidence type="ECO:0008006" key="4">
    <source>
        <dbReference type="Google" id="ProtNLM"/>
    </source>
</evidence>
<organism evidence="2 3">
    <name type="scientific">Euzebya pacifica</name>
    <dbReference type="NCBI Taxonomy" id="1608957"/>
    <lineage>
        <taxon>Bacteria</taxon>
        <taxon>Bacillati</taxon>
        <taxon>Actinomycetota</taxon>
        <taxon>Nitriliruptoria</taxon>
        <taxon>Euzebyales</taxon>
    </lineage>
</organism>
<feature type="transmembrane region" description="Helical" evidence="1">
    <location>
        <begin position="54"/>
        <end position="72"/>
    </location>
</feature>
<dbReference type="AlphaFoldDB" id="A0A346Y5Q9"/>
<name>A0A346Y5Q9_9ACTN</name>
<keyword evidence="2" id="KW-0614">Plasmid</keyword>
<evidence type="ECO:0000256" key="1">
    <source>
        <dbReference type="SAM" id="Phobius"/>
    </source>
</evidence>
<accession>A0A346Y5Q9</accession>
<geneLocation type="plasmid" evidence="3">
    <name>pedy32-46i</name>
</geneLocation>
<proteinExistence type="predicted"/>
<protein>
    <recommendedName>
        <fullName evidence="4">Peptidase M50B-like</fullName>
    </recommendedName>
</protein>
<dbReference type="KEGG" id="euz:DVS28_b0036"/>
<gene>
    <name evidence="2" type="ORF">DVS28_b0036</name>
</gene>
<dbReference type="RefSeq" id="WP_114594428.1">
    <property type="nucleotide sequence ID" value="NZ_CP031166.1"/>
</dbReference>
<keyword evidence="1" id="KW-0812">Transmembrane</keyword>
<feature type="transmembrane region" description="Helical" evidence="1">
    <location>
        <begin position="127"/>
        <end position="151"/>
    </location>
</feature>
<feature type="transmembrane region" description="Helical" evidence="1">
    <location>
        <begin position="157"/>
        <end position="175"/>
    </location>
</feature>
<dbReference type="EMBL" id="CP031166">
    <property type="protein sequence ID" value="AXV09806.1"/>
    <property type="molecule type" value="Genomic_DNA"/>
</dbReference>
<feature type="transmembrane region" description="Helical" evidence="1">
    <location>
        <begin position="21"/>
        <end position="48"/>
    </location>
</feature>
<reference evidence="2 3" key="1">
    <citation type="submission" date="2018-09" db="EMBL/GenBank/DDBJ databases">
        <title>Complete genome sequence of Euzebya sp. DY32-46 isolated from seawater of Pacific Ocean.</title>
        <authorList>
            <person name="Xu L."/>
            <person name="Wu Y.-H."/>
            <person name="Xu X.-W."/>
        </authorList>
    </citation>
    <scope>NUCLEOTIDE SEQUENCE [LARGE SCALE GENOMIC DNA]</scope>
    <source>
        <strain evidence="2 3">DY32-46</strain>
        <plasmid evidence="3">pedy32-46i</plasmid>
    </source>
</reference>
<keyword evidence="3" id="KW-1185">Reference proteome</keyword>
<sequence length="247" mass="25494">MARRRKAPWWTGPSLLCDLTIGLLRIPTVLGCVLLAWPLSLAAARLAIRAAQAPAGPTVLLLVATTCTAAGIKYGRHRTGFGHLGTLEHEAAHAIVALATFHPITGASVRRDSGHVTYASVTGRGNWLIGIAPYILPLVPLAAIIGTTAAGLGGSPLAAAAVGAAAGWHILATLAETRGHQPDLQRLGRPTWVPVVLAVNTTQVLLTIGWAAAGTTGAADVITDLHHTSRAILDPVVEHIAARIATS</sequence>
<keyword evidence="1" id="KW-1133">Transmembrane helix</keyword>
<dbReference type="OrthoDB" id="261384at2"/>
<evidence type="ECO:0000313" key="2">
    <source>
        <dbReference type="EMBL" id="AXV09806.1"/>
    </source>
</evidence>
<keyword evidence="1" id="KW-0472">Membrane</keyword>